<sequence length="191" mass="22002">MSSEELSAQRGLLGRLVNSRYFPSQSFSTVVLGVEMQLRATSNTDSQWFDDLEMMFTVVFTVELLMRVSVHRSMFLTDSDNRWWNVFDSILIGASWVDLLPDSSAPFSKIARLIRMFRIVRVIRTVRFVSQIRVLLLMIMGTLQSLFWLMTMLLGTTYGLSIIPTQGTRDYRKPFDNQVSPDHKDVSLLFG</sequence>
<dbReference type="InterPro" id="IPR005821">
    <property type="entry name" value="Ion_trans_dom"/>
</dbReference>
<evidence type="ECO:0000313" key="6">
    <source>
        <dbReference type="EMBL" id="CAK0827406.1"/>
    </source>
</evidence>
<name>A0ABN9S6H4_9DINO</name>
<evidence type="ECO:0000313" key="7">
    <source>
        <dbReference type="Proteomes" id="UP001189429"/>
    </source>
</evidence>
<dbReference type="Gene3D" id="1.20.120.350">
    <property type="entry name" value="Voltage-gated potassium channels. Chain C"/>
    <property type="match status" value="1"/>
</dbReference>
<evidence type="ECO:0000256" key="2">
    <source>
        <dbReference type="ARBA" id="ARBA00022692"/>
    </source>
</evidence>
<keyword evidence="3" id="KW-1133">Transmembrane helix</keyword>
<keyword evidence="7" id="KW-1185">Reference proteome</keyword>
<dbReference type="EMBL" id="CAUYUJ010009669">
    <property type="protein sequence ID" value="CAK0827406.1"/>
    <property type="molecule type" value="Genomic_DNA"/>
</dbReference>
<evidence type="ECO:0000256" key="4">
    <source>
        <dbReference type="ARBA" id="ARBA00023136"/>
    </source>
</evidence>
<comment type="caution">
    <text evidence="6">The sequence shown here is derived from an EMBL/GenBank/DDBJ whole genome shotgun (WGS) entry which is preliminary data.</text>
</comment>
<evidence type="ECO:0000256" key="3">
    <source>
        <dbReference type="ARBA" id="ARBA00022989"/>
    </source>
</evidence>
<dbReference type="Proteomes" id="UP001189429">
    <property type="component" value="Unassembled WGS sequence"/>
</dbReference>
<evidence type="ECO:0000256" key="1">
    <source>
        <dbReference type="ARBA" id="ARBA00004141"/>
    </source>
</evidence>
<dbReference type="InterPro" id="IPR043203">
    <property type="entry name" value="VGCC_Ca_Na"/>
</dbReference>
<gene>
    <name evidence="6" type="ORF">PCOR1329_LOCUS26957</name>
</gene>
<comment type="subcellular location">
    <subcellularLocation>
        <location evidence="1">Membrane</location>
        <topology evidence="1">Multi-pass membrane protein</topology>
    </subcellularLocation>
</comment>
<dbReference type="Pfam" id="PF00520">
    <property type="entry name" value="Ion_trans"/>
    <property type="match status" value="1"/>
</dbReference>
<dbReference type="InterPro" id="IPR027359">
    <property type="entry name" value="Volt_channel_dom_sf"/>
</dbReference>
<feature type="domain" description="Ion transport" evidence="5">
    <location>
        <begin position="28"/>
        <end position="168"/>
    </location>
</feature>
<protein>
    <recommendedName>
        <fullName evidence="5">Ion transport domain-containing protein</fullName>
    </recommendedName>
</protein>
<proteinExistence type="predicted"/>
<organism evidence="6 7">
    <name type="scientific">Prorocentrum cordatum</name>
    <dbReference type="NCBI Taxonomy" id="2364126"/>
    <lineage>
        <taxon>Eukaryota</taxon>
        <taxon>Sar</taxon>
        <taxon>Alveolata</taxon>
        <taxon>Dinophyceae</taxon>
        <taxon>Prorocentrales</taxon>
        <taxon>Prorocentraceae</taxon>
        <taxon>Prorocentrum</taxon>
    </lineage>
</organism>
<accession>A0ABN9S6H4</accession>
<dbReference type="PANTHER" id="PTHR10037">
    <property type="entry name" value="VOLTAGE-GATED CATION CHANNEL CALCIUM AND SODIUM"/>
    <property type="match status" value="1"/>
</dbReference>
<dbReference type="SUPFAM" id="SSF81324">
    <property type="entry name" value="Voltage-gated potassium channels"/>
    <property type="match status" value="1"/>
</dbReference>
<keyword evidence="4" id="KW-0472">Membrane</keyword>
<dbReference type="PANTHER" id="PTHR10037:SF62">
    <property type="entry name" value="SODIUM CHANNEL PROTEIN 60E"/>
    <property type="match status" value="1"/>
</dbReference>
<keyword evidence="2" id="KW-0812">Transmembrane</keyword>
<evidence type="ECO:0000259" key="5">
    <source>
        <dbReference type="Pfam" id="PF00520"/>
    </source>
</evidence>
<reference evidence="6" key="1">
    <citation type="submission" date="2023-10" db="EMBL/GenBank/DDBJ databases">
        <authorList>
            <person name="Chen Y."/>
            <person name="Shah S."/>
            <person name="Dougan E. K."/>
            <person name="Thang M."/>
            <person name="Chan C."/>
        </authorList>
    </citation>
    <scope>NUCLEOTIDE SEQUENCE [LARGE SCALE GENOMIC DNA]</scope>
</reference>